<accession>A0A512E312</accession>
<evidence type="ECO:0000313" key="2">
    <source>
        <dbReference type="Proteomes" id="UP000321523"/>
    </source>
</evidence>
<dbReference type="RefSeq" id="WP_147041221.1">
    <property type="nucleotide sequence ID" value="NZ_BJYZ01000061.1"/>
</dbReference>
<sequence>MQFPQTVLRRLPLALFVPWLIAACGPIYSTKNIYTAPDSVSTRECVRDCKAETQDCVDRTERRYRMCEREDEEQAEDAFRRYRRAREEQKLPLKKSIWDFKSMGCSSYQTEYKSRCEAHYDDCFTDCGGRITPKRECVMFCEE</sequence>
<proteinExistence type="predicted"/>
<dbReference type="AlphaFoldDB" id="A0A512E312"/>
<name>A0A512E312_9PROT</name>
<comment type="caution">
    <text evidence="1">The sequence shown here is derived from an EMBL/GenBank/DDBJ whole genome shotgun (WGS) entry which is preliminary data.</text>
</comment>
<reference evidence="1 2" key="1">
    <citation type="submission" date="2019-07" db="EMBL/GenBank/DDBJ databases">
        <title>Whole genome shotgun sequence of Skermanella aerolata NBRC 106429.</title>
        <authorList>
            <person name="Hosoyama A."/>
            <person name="Uohara A."/>
            <person name="Ohji S."/>
            <person name="Ichikawa N."/>
        </authorList>
    </citation>
    <scope>NUCLEOTIDE SEQUENCE [LARGE SCALE GENOMIC DNA]</scope>
    <source>
        <strain evidence="1 2">NBRC 106429</strain>
    </source>
</reference>
<gene>
    <name evidence="1" type="ORF">SAE02_72240</name>
</gene>
<organism evidence="1 2">
    <name type="scientific">Skermanella aerolata</name>
    <dbReference type="NCBI Taxonomy" id="393310"/>
    <lineage>
        <taxon>Bacteria</taxon>
        <taxon>Pseudomonadati</taxon>
        <taxon>Pseudomonadota</taxon>
        <taxon>Alphaproteobacteria</taxon>
        <taxon>Rhodospirillales</taxon>
        <taxon>Azospirillaceae</taxon>
        <taxon>Skermanella</taxon>
    </lineage>
</organism>
<protein>
    <submittedName>
        <fullName evidence="1">Uncharacterized protein</fullName>
    </submittedName>
</protein>
<evidence type="ECO:0000313" key="1">
    <source>
        <dbReference type="EMBL" id="GEO43076.1"/>
    </source>
</evidence>
<dbReference type="OrthoDB" id="326336at2"/>
<dbReference type="EMBL" id="BJYZ01000061">
    <property type="protein sequence ID" value="GEO43076.1"/>
    <property type="molecule type" value="Genomic_DNA"/>
</dbReference>
<dbReference type="Proteomes" id="UP000321523">
    <property type="component" value="Unassembled WGS sequence"/>
</dbReference>
<keyword evidence="2" id="KW-1185">Reference proteome</keyword>